<organism evidence="1 2">
    <name type="scientific">Protopolystoma xenopodis</name>
    <dbReference type="NCBI Taxonomy" id="117903"/>
    <lineage>
        <taxon>Eukaryota</taxon>
        <taxon>Metazoa</taxon>
        <taxon>Spiralia</taxon>
        <taxon>Lophotrochozoa</taxon>
        <taxon>Platyhelminthes</taxon>
        <taxon>Monogenea</taxon>
        <taxon>Polyopisthocotylea</taxon>
        <taxon>Polystomatidea</taxon>
        <taxon>Polystomatidae</taxon>
        <taxon>Protopolystoma</taxon>
    </lineage>
</organism>
<name>A0A448WD10_9PLAT</name>
<sequence>MSPPNYPTPHQPRTYTSCWACSLPLRPAMHGWIVRWLRITACARVLIGRAWMEKDGIFASHSNSGQVYWRICPRVWLLCCQIYRLSHSSR</sequence>
<keyword evidence="2" id="KW-1185">Reference proteome</keyword>
<proteinExistence type="predicted"/>
<dbReference type="Proteomes" id="UP000784294">
    <property type="component" value="Unassembled WGS sequence"/>
</dbReference>
<accession>A0A448WD10</accession>
<gene>
    <name evidence="1" type="ORF">PXEA_LOCUS2218</name>
</gene>
<evidence type="ECO:0000313" key="1">
    <source>
        <dbReference type="EMBL" id="VEL08778.1"/>
    </source>
</evidence>
<reference evidence="1" key="1">
    <citation type="submission" date="2018-11" db="EMBL/GenBank/DDBJ databases">
        <authorList>
            <consortium name="Pathogen Informatics"/>
        </authorList>
    </citation>
    <scope>NUCLEOTIDE SEQUENCE</scope>
</reference>
<protein>
    <submittedName>
        <fullName evidence="1">Uncharacterized protein</fullName>
    </submittedName>
</protein>
<dbReference type="AlphaFoldDB" id="A0A448WD10"/>
<evidence type="ECO:0000313" key="2">
    <source>
        <dbReference type="Proteomes" id="UP000784294"/>
    </source>
</evidence>
<comment type="caution">
    <text evidence="1">The sequence shown here is derived from an EMBL/GenBank/DDBJ whole genome shotgun (WGS) entry which is preliminary data.</text>
</comment>
<dbReference type="EMBL" id="CAAALY010004725">
    <property type="protein sequence ID" value="VEL08778.1"/>
    <property type="molecule type" value="Genomic_DNA"/>
</dbReference>